<keyword evidence="1" id="KW-0614">Plasmid</keyword>
<evidence type="ECO:0000313" key="1">
    <source>
        <dbReference type="EMBL" id="WUU58318.1"/>
    </source>
</evidence>
<accession>A0ABZ1YFH9</accession>
<dbReference type="RefSeq" id="WP_266478094.1">
    <property type="nucleotide sequence ID" value="NZ_CP109208.1"/>
</dbReference>
<proteinExistence type="predicted"/>
<dbReference type="Pfam" id="PF19698">
    <property type="entry name" value="DUF6197"/>
    <property type="match status" value="2"/>
</dbReference>
<reference evidence="1" key="1">
    <citation type="submission" date="2022-10" db="EMBL/GenBank/DDBJ databases">
        <title>The complete genomes of actinobacterial strains from the NBC collection.</title>
        <authorList>
            <person name="Joergensen T.S."/>
            <person name="Alvarez Arevalo M."/>
            <person name="Sterndorff E.B."/>
            <person name="Faurdal D."/>
            <person name="Vuksanovic O."/>
            <person name="Mourched A.-S."/>
            <person name="Charusanti P."/>
            <person name="Shaw S."/>
            <person name="Blin K."/>
            <person name="Weber T."/>
        </authorList>
    </citation>
    <scope>NUCLEOTIDE SEQUENCE [LARGE SCALE GENOMIC DNA]</scope>
    <source>
        <strain evidence="1">NBC 01686</strain>
        <plasmid evidence="1">unnamed1</plasmid>
    </source>
</reference>
<gene>
    <name evidence="1" type="ORF">OIE82_34650</name>
</gene>
<protein>
    <submittedName>
        <fullName evidence="1">DUF6197 family protein</fullName>
    </submittedName>
</protein>
<sequence>MHYSAESTVLPTTAPDLLNWAAAHVEARGFHDGRDGDRFGRDRGVTATRLLTPGILGALDVAGGDGRRSSGRTYDLPALYAAQRLALDTLSDLVAGGAVVHDADWPDEHRHRRYVVHQWGAQGGRTRDEVVEVFREAAGLTERAQAAAARPGRPPTRLPLGSVASVLEWAAAHLEDVGHRPGLESHDPAGFADSSGCTALHALDRAFVAAKPNPADGREAWAAYGEAEAAWRLFVEYITGGPLVNVDDMTGWELARHLRGTVLMWGNEPGRSTADVVAAFRAAVPAGI</sequence>
<dbReference type="EMBL" id="CP109208">
    <property type="protein sequence ID" value="WUU58318.1"/>
    <property type="molecule type" value="Genomic_DNA"/>
</dbReference>
<geneLocation type="plasmid" evidence="1">
    <name>unnamed1</name>
</geneLocation>
<dbReference type="InterPro" id="IPR045677">
    <property type="entry name" value="DUF6197"/>
</dbReference>
<organism evidence="1">
    <name type="scientific">Streptomyces althioticus</name>
    <dbReference type="NCBI Taxonomy" id="83380"/>
    <lineage>
        <taxon>Bacteria</taxon>
        <taxon>Bacillati</taxon>
        <taxon>Actinomycetota</taxon>
        <taxon>Actinomycetes</taxon>
        <taxon>Kitasatosporales</taxon>
        <taxon>Streptomycetaceae</taxon>
        <taxon>Streptomyces</taxon>
        <taxon>Streptomyces althioticus group</taxon>
    </lineage>
</organism>
<name>A0ABZ1YFH9_9ACTN</name>